<dbReference type="SUPFAM" id="SSF52317">
    <property type="entry name" value="Class I glutamine amidotransferase-like"/>
    <property type="match status" value="1"/>
</dbReference>
<reference evidence="1 2" key="1">
    <citation type="submission" date="2021-01" db="EMBL/GenBank/DDBJ databases">
        <title>Whole genome shotgun sequence of Verrucosispora qiuiae NBRC 106684.</title>
        <authorList>
            <person name="Komaki H."/>
            <person name="Tamura T."/>
        </authorList>
    </citation>
    <scope>NUCLEOTIDE SEQUENCE [LARGE SCALE GENOMIC DNA]</scope>
    <source>
        <strain evidence="1 2">NBRC 106684</strain>
    </source>
</reference>
<proteinExistence type="predicted"/>
<gene>
    <name evidence="1" type="ORF">Vqi01_39380</name>
</gene>
<accession>A0ABQ4JFA0</accession>
<dbReference type="InterPro" id="IPR044668">
    <property type="entry name" value="PuuD-like"/>
</dbReference>
<keyword evidence="1" id="KW-0378">Hydrolase</keyword>
<dbReference type="PANTHER" id="PTHR43235">
    <property type="entry name" value="GLUTAMINE AMIDOTRANSFERASE PB2B2.05-RELATED"/>
    <property type="match status" value="1"/>
</dbReference>
<dbReference type="PROSITE" id="PS51273">
    <property type="entry name" value="GATASE_TYPE_1"/>
    <property type="match status" value="1"/>
</dbReference>
<keyword evidence="2" id="KW-1185">Reference proteome</keyword>
<dbReference type="GO" id="GO:0016787">
    <property type="term" value="F:hydrolase activity"/>
    <property type="evidence" value="ECO:0007669"/>
    <property type="project" value="UniProtKB-KW"/>
</dbReference>
<comment type="caution">
    <text evidence="1">The sequence shown here is derived from an EMBL/GenBank/DDBJ whole genome shotgun (WGS) entry which is preliminary data.</text>
</comment>
<dbReference type="PANTHER" id="PTHR43235:SF1">
    <property type="entry name" value="GLUTAMINE AMIDOTRANSFERASE PB2B2.05-RELATED"/>
    <property type="match status" value="1"/>
</dbReference>
<dbReference type="InterPro" id="IPR029062">
    <property type="entry name" value="Class_I_gatase-like"/>
</dbReference>
<dbReference type="EMBL" id="BOPC01000054">
    <property type="protein sequence ID" value="GIJ28776.1"/>
    <property type="molecule type" value="Genomic_DNA"/>
</dbReference>
<name>A0ABQ4JFA0_9ACTN</name>
<protein>
    <submittedName>
        <fullName evidence="1">Gamma-glutamyl-gamma-aminobutyrate hydrolase</fullName>
    </submittedName>
</protein>
<dbReference type="Pfam" id="PF07722">
    <property type="entry name" value="Peptidase_C26"/>
    <property type="match status" value="1"/>
</dbReference>
<dbReference type="Proteomes" id="UP000653076">
    <property type="component" value="Unassembled WGS sequence"/>
</dbReference>
<dbReference type="Gene3D" id="3.40.50.880">
    <property type="match status" value="1"/>
</dbReference>
<sequence length="244" mass="25785">MTSRPLVGLLAHGEHLDGVAYTAVRDAYVEALADVAECQVVVLPTRHLDLARCPDWLDGVALGGHQSNVAPEHYGGPRTPGEEYDPGRDAAAFTLLRAAIAAGRPVIGICRGLQELNVALGGTLRTLADGRHREDLTLPRDEQYLPVHDVRIASGGLLHDVLGAPVVAVNSLHGQAIDVLAKPLRVEARAADGVVEAASRPGPAFCLGVQWHPEWYASTDAVSRRIFEAFGAACRGEGAGRHAG</sequence>
<dbReference type="InterPro" id="IPR011697">
    <property type="entry name" value="Peptidase_C26"/>
</dbReference>
<dbReference type="RefSeq" id="WP_204036282.1">
    <property type="nucleotide sequence ID" value="NZ_BOPC01000054.1"/>
</dbReference>
<organism evidence="1 2">
    <name type="scientific">Micromonospora qiuiae</name>
    <dbReference type="NCBI Taxonomy" id="502268"/>
    <lineage>
        <taxon>Bacteria</taxon>
        <taxon>Bacillati</taxon>
        <taxon>Actinomycetota</taxon>
        <taxon>Actinomycetes</taxon>
        <taxon>Micromonosporales</taxon>
        <taxon>Micromonosporaceae</taxon>
        <taxon>Micromonospora</taxon>
    </lineage>
</organism>
<dbReference type="CDD" id="cd01745">
    <property type="entry name" value="GATase1_2"/>
    <property type="match status" value="1"/>
</dbReference>
<evidence type="ECO:0000313" key="1">
    <source>
        <dbReference type="EMBL" id="GIJ28776.1"/>
    </source>
</evidence>
<evidence type="ECO:0000313" key="2">
    <source>
        <dbReference type="Proteomes" id="UP000653076"/>
    </source>
</evidence>